<evidence type="ECO:0000313" key="3">
    <source>
        <dbReference type="Proteomes" id="UP001604277"/>
    </source>
</evidence>
<gene>
    <name evidence="2" type="ORF">Fot_25094</name>
</gene>
<proteinExistence type="predicted"/>
<dbReference type="PANTHER" id="PTHR33248">
    <property type="entry name" value="ZINC ION-BINDING PROTEIN"/>
    <property type="match status" value="1"/>
</dbReference>
<reference evidence="3" key="1">
    <citation type="submission" date="2024-07" db="EMBL/GenBank/DDBJ databases">
        <title>Two chromosome-level genome assemblies of Korean endemic species Abeliophyllum distichum and Forsythia ovata (Oleaceae).</title>
        <authorList>
            <person name="Jang H."/>
        </authorList>
    </citation>
    <scope>NUCLEOTIDE SEQUENCE [LARGE SCALE GENOMIC DNA]</scope>
</reference>
<keyword evidence="1" id="KW-0812">Transmembrane</keyword>
<keyword evidence="3" id="KW-1185">Reference proteome</keyword>
<keyword evidence="1" id="KW-0472">Membrane</keyword>
<accession>A0ABD1U830</accession>
<sequence>MAKENDAATHINEQTMCLYGQIAAMRTAWTENNPGMRFLGYSYYGRLDACDYFKWVDHPLLHPRYKSMINGLLRNANREVVLENKWQQRVLYHRIVLAMLVLVVLVQFLL</sequence>
<organism evidence="2 3">
    <name type="scientific">Forsythia ovata</name>
    <dbReference type="NCBI Taxonomy" id="205694"/>
    <lineage>
        <taxon>Eukaryota</taxon>
        <taxon>Viridiplantae</taxon>
        <taxon>Streptophyta</taxon>
        <taxon>Embryophyta</taxon>
        <taxon>Tracheophyta</taxon>
        <taxon>Spermatophyta</taxon>
        <taxon>Magnoliopsida</taxon>
        <taxon>eudicotyledons</taxon>
        <taxon>Gunneridae</taxon>
        <taxon>Pentapetalae</taxon>
        <taxon>asterids</taxon>
        <taxon>lamiids</taxon>
        <taxon>Lamiales</taxon>
        <taxon>Oleaceae</taxon>
        <taxon>Forsythieae</taxon>
        <taxon>Forsythia</taxon>
    </lineage>
</organism>
<keyword evidence="1" id="KW-1133">Transmembrane helix</keyword>
<protein>
    <submittedName>
        <fullName evidence="2">Uncharacterized protein</fullName>
    </submittedName>
</protein>
<dbReference type="AlphaFoldDB" id="A0ABD1U830"/>
<comment type="caution">
    <text evidence="2">The sequence shown here is derived from an EMBL/GenBank/DDBJ whole genome shotgun (WGS) entry which is preliminary data.</text>
</comment>
<evidence type="ECO:0000256" key="1">
    <source>
        <dbReference type="SAM" id="Phobius"/>
    </source>
</evidence>
<evidence type="ECO:0000313" key="2">
    <source>
        <dbReference type="EMBL" id="KAL2521171.1"/>
    </source>
</evidence>
<name>A0ABD1U830_9LAMI</name>
<feature type="transmembrane region" description="Helical" evidence="1">
    <location>
        <begin position="91"/>
        <end position="109"/>
    </location>
</feature>
<dbReference type="EMBL" id="JBFOLJ010000007">
    <property type="protein sequence ID" value="KAL2521171.1"/>
    <property type="molecule type" value="Genomic_DNA"/>
</dbReference>
<dbReference type="Proteomes" id="UP001604277">
    <property type="component" value="Unassembled WGS sequence"/>
</dbReference>